<dbReference type="STRING" id="906689.A0A2I0VZS6"/>
<name>A0A2I0VZS6_9ASPA</name>
<proteinExistence type="predicted"/>
<gene>
    <name evidence="1" type="primary">HLIP</name>
    <name evidence="1" type="ORF">MA16_Dca010654</name>
</gene>
<evidence type="ECO:0000313" key="1">
    <source>
        <dbReference type="EMBL" id="PKU68910.1"/>
    </source>
</evidence>
<dbReference type="OrthoDB" id="542523at2759"/>
<dbReference type="SUPFAM" id="SSF103511">
    <property type="entry name" value="Chlorophyll a-b binding protein"/>
    <property type="match status" value="1"/>
</dbReference>
<organism evidence="1 2">
    <name type="scientific">Dendrobium catenatum</name>
    <dbReference type="NCBI Taxonomy" id="906689"/>
    <lineage>
        <taxon>Eukaryota</taxon>
        <taxon>Viridiplantae</taxon>
        <taxon>Streptophyta</taxon>
        <taxon>Embryophyta</taxon>
        <taxon>Tracheophyta</taxon>
        <taxon>Spermatophyta</taxon>
        <taxon>Magnoliopsida</taxon>
        <taxon>Liliopsida</taxon>
        <taxon>Asparagales</taxon>
        <taxon>Orchidaceae</taxon>
        <taxon>Epidendroideae</taxon>
        <taxon>Malaxideae</taxon>
        <taxon>Dendrobiinae</taxon>
        <taxon>Dendrobium</taxon>
    </lineage>
</organism>
<sequence length="111" mass="12237">MATLVTIPSSFTNQKLLHVQGKAKLRLLRTQTQRSSKFRVRAAKLPAGVEIPKIEPKLTEPFLGFTNTAEIWNSRACMIGLVGTFLVELIFHKGILQIIGVDVGKGLNLPL</sequence>
<dbReference type="Proteomes" id="UP000233837">
    <property type="component" value="Unassembled WGS sequence"/>
</dbReference>
<keyword evidence="2" id="KW-1185">Reference proteome</keyword>
<protein>
    <submittedName>
        <fullName evidence="1">High-light-induced protein, chloroplastic</fullName>
    </submittedName>
</protein>
<accession>A0A2I0VZS6</accession>
<evidence type="ECO:0000313" key="2">
    <source>
        <dbReference type="Proteomes" id="UP000233837"/>
    </source>
</evidence>
<reference evidence="1 2" key="2">
    <citation type="journal article" date="2017" name="Nature">
        <title>The Apostasia genome and the evolution of orchids.</title>
        <authorList>
            <person name="Zhang G.Q."/>
            <person name="Liu K.W."/>
            <person name="Li Z."/>
            <person name="Lohaus R."/>
            <person name="Hsiao Y.Y."/>
            <person name="Niu S.C."/>
            <person name="Wang J.Y."/>
            <person name="Lin Y.C."/>
            <person name="Xu Q."/>
            <person name="Chen L.J."/>
            <person name="Yoshida K."/>
            <person name="Fujiwara S."/>
            <person name="Wang Z.W."/>
            <person name="Zhang Y.Q."/>
            <person name="Mitsuda N."/>
            <person name="Wang M."/>
            <person name="Liu G.H."/>
            <person name="Pecoraro L."/>
            <person name="Huang H.X."/>
            <person name="Xiao X.J."/>
            <person name="Lin M."/>
            <person name="Wu X.Y."/>
            <person name="Wu W.L."/>
            <person name="Chen Y.Y."/>
            <person name="Chang S.B."/>
            <person name="Sakamoto S."/>
            <person name="Ohme-Takagi M."/>
            <person name="Yagi M."/>
            <person name="Zeng S.J."/>
            <person name="Shen C.Y."/>
            <person name="Yeh C.M."/>
            <person name="Luo Y.B."/>
            <person name="Tsai W.C."/>
            <person name="Van de Peer Y."/>
            <person name="Liu Z.J."/>
        </authorList>
    </citation>
    <scope>NUCLEOTIDE SEQUENCE [LARGE SCALE GENOMIC DNA]</scope>
    <source>
        <tissue evidence="1">The whole plant</tissue>
    </source>
</reference>
<dbReference type="AlphaFoldDB" id="A0A2I0VZS6"/>
<dbReference type="EMBL" id="KZ503042">
    <property type="protein sequence ID" value="PKU68910.1"/>
    <property type="molecule type" value="Genomic_DNA"/>
</dbReference>
<reference evidence="1 2" key="1">
    <citation type="journal article" date="2016" name="Sci. Rep.">
        <title>The Dendrobium catenatum Lindl. genome sequence provides insights into polysaccharide synthase, floral development and adaptive evolution.</title>
        <authorList>
            <person name="Zhang G.Q."/>
            <person name="Xu Q."/>
            <person name="Bian C."/>
            <person name="Tsai W.C."/>
            <person name="Yeh C.M."/>
            <person name="Liu K.W."/>
            <person name="Yoshida K."/>
            <person name="Zhang L.S."/>
            <person name="Chang S.B."/>
            <person name="Chen F."/>
            <person name="Shi Y."/>
            <person name="Su Y.Y."/>
            <person name="Zhang Y.Q."/>
            <person name="Chen L.J."/>
            <person name="Yin Y."/>
            <person name="Lin M."/>
            <person name="Huang H."/>
            <person name="Deng H."/>
            <person name="Wang Z.W."/>
            <person name="Zhu S.L."/>
            <person name="Zhao X."/>
            <person name="Deng C."/>
            <person name="Niu S.C."/>
            <person name="Huang J."/>
            <person name="Wang M."/>
            <person name="Liu G.H."/>
            <person name="Yang H.J."/>
            <person name="Xiao X.J."/>
            <person name="Hsiao Y.Y."/>
            <person name="Wu W.L."/>
            <person name="Chen Y.Y."/>
            <person name="Mitsuda N."/>
            <person name="Ohme-Takagi M."/>
            <person name="Luo Y.B."/>
            <person name="Van de Peer Y."/>
            <person name="Liu Z.J."/>
        </authorList>
    </citation>
    <scope>NUCLEOTIDE SEQUENCE [LARGE SCALE GENOMIC DNA]</scope>
    <source>
        <tissue evidence="1">The whole plant</tissue>
    </source>
</reference>